<evidence type="ECO:0000256" key="1">
    <source>
        <dbReference type="ARBA" id="ARBA00004123"/>
    </source>
</evidence>
<organism evidence="9 10">
    <name type="scientific">Carex littledalei</name>
    <dbReference type="NCBI Taxonomy" id="544730"/>
    <lineage>
        <taxon>Eukaryota</taxon>
        <taxon>Viridiplantae</taxon>
        <taxon>Streptophyta</taxon>
        <taxon>Embryophyta</taxon>
        <taxon>Tracheophyta</taxon>
        <taxon>Spermatophyta</taxon>
        <taxon>Magnoliopsida</taxon>
        <taxon>Liliopsida</taxon>
        <taxon>Poales</taxon>
        <taxon>Cyperaceae</taxon>
        <taxon>Cyperoideae</taxon>
        <taxon>Cariceae</taxon>
        <taxon>Carex</taxon>
        <taxon>Carex subgen. Euthyceras</taxon>
    </lineage>
</organism>
<dbReference type="GO" id="GO:0005634">
    <property type="term" value="C:nucleus"/>
    <property type="evidence" value="ECO:0007669"/>
    <property type="project" value="UniProtKB-SubCell"/>
</dbReference>
<keyword evidence="3 6" id="KW-0805">Transcription regulation</keyword>
<evidence type="ECO:0000313" key="9">
    <source>
        <dbReference type="EMBL" id="KAF3332422.1"/>
    </source>
</evidence>
<dbReference type="Pfam" id="PF04844">
    <property type="entry name" value="Ovate"/>
    <property type="match status" value="1"/>
</dbReference>
<dbReference type="InterPro" id="IPR006458">
    <property type="entry name" value="Ovate_C"/>
</dbReference>
<feature type="domain" description="OVATE" evidence="8">
    <location>
        <begin position="132"/>
        <end position="196"/>
    </location>
</feature>
<keyword evidence="4 6" id="KW-0804">Transcription</keyword>
<evidence type="ECO:0000256" key="3">
    <source>
        <dbReference type="ARBA" id="ARBA00023015"/>
    </source>
</evidence>
<gene>
    <name evidence="9" type="ORF">FCM35_KLT01999</name>
</gene>
<dbReference type="Proteomes" id="UP000623129">
    <property type="component" value="Unassembled WGS sequence"/>
</dbReference>
<comment type="caution">
    <text evidence="9">The sequence shown here is derived from an EMBL/GenBank/DDBJ whole genome shotgun (WGS) entry which is preliminary data.</text>
</comment>
<keyword evidence="5 6" id="KW-0539">Nucleus</keyword>
<dbReference type="InterPro" id="IPR038933">
    <property type="entry name" value="Ovate"/>
</dbReference>
<evidence type="ECO:0000256" key="4">
    <source>
        <dbReference type="ARBA" id="ARBA00023163"/>
    </source>
</evidence>
<dbReference type="AlphaFoldDB" id="A0A833R654"/>
<keyword evidence="2 6" id="KW-0678">Repressor</keyword>
<evidence type="ECO:0000256" key="7">
    <source>
        <dbReference type="SAM" id="MobiDB-lite"/>
    </source>
</evidence>
<feature type="region of interest" description="Disordered" evidence="7">
    <location>
        <begin position="87"/>
        <end position="118"/>
    </location>
</feature>
<protein>
    <recommendedName>
        <fullName evidence="6">Transcription repressor</fullName>
    </recommendedName>
    <alternativeName>
        <fullName evidence="6">Ovate family protein</fullName>
    </alternativeName>
</protein>
<dbReference type="PANTHER" id="PTHR33057">
    <property type="entry name" value="TRANSCRIPTION REPRESSOR OFP7-RELATED"/>
    <property type="match status" value="1"/>
</dbReference>
<dbReference type="NCBIfam" id="TIGR01568">
    <property type="entry name" value="A_thal_3678"/>
    <property type="match status" value="1"/>
</dbReference>
<comment type="function">
    <text evidence="6">Transcriptional repressor that regulates multiple aspects of plant growth and development.</text>
</comment>
<evidence type="ECO:0000256" key="2">
    <source>
        <dbReference type="ARBA" id="ARBA00022491"/>
    </source>
</evidence>
<sequence>MEKKTKLPKSIKLYLSKKLKKVPTLNLNSSINPSRLRSACKYPKTPSFDKSDPNINHPTINHAATLSDVDQFLFDNFHSLYINDNDSSSTSTFTKPNGRMHPDFSGNSTSVSSMTSASATDDVSTREMVVGIMTFSMDPYEDFMSSMKRMAEEHHADASQPLDWDFLEELLLCYLELNDKSIHKHVLRAFSDLTAGFRMSKVPVMSRRTVPVNRRMQEVVKREETPDSPCQHFPVDSSRRL</sequence>
<accession>A0A833R654</accession>
<evidence type="ECO:0000256" key="6">
    <source>
        <dbReference type="RuleBase" id="RU367028"/>
    </source>
</evidence>
<dbReference type="PROSITE" id="PS51754">
    <property type="entry name" value="OVATE"/>
    <property type="match status" value="1"/>
</dbReference>
<evidence type="ECO:0000256" key="5">
    <source>
        <dbReference type="ARBA" id="ARBA00023242"/>
    </source>
</evidence>
<feature type="compositionally biased region" description="Low complexity" evidence="7">
    <location>
        <begin position="108"/>
        <end position="118"/>
    </location>
</feature>
<dbReference type="OrthoDB" id="689980at2759"/>
<dbReference type="EMBL" id="SWLB01000011">
    <property type="protein sequence ID" value="KAF3332422.1"/>
    <property type="molecule type" value="Genomic_DNA"/>
</dbReference>
<name>A0A833R654_9POAL</name>
<proteinExistence type="predicted"/>
<dbReference type="PANTHER" id="PTHR33057:SF117">
    <property type="entry name" value="TRANSCRIPTION REPRESSOR OFP14"/>
    <property type="match status" value="1"/>
</dbReference>
<comment type="subcellular location">
    <subcellularLocation>
        <location evidence="1 6">Nucleus</location>
    </subcellularLocation>
</comment>
<dbReference type="GO" id="GO:0045892">
    <property type="term" value="P:negative regulation of DNA-templated transcription"/>
    <property type="evidence" value="ECO:0007669"/>
    <property type="project" value="UniProtKB-UniRule"/>
</dbReference>
<evidence type="ECO:0000313" key="10">
    <source>
        <dbReference type="Proteomes" id="UP000623129"/>
    </source>
</evidence>
<keyword evidence="10" id="KW-1185">Reference proteome</keyword>
<feature type="region of interest" description="Disordered" evidence="7">
    <location>
        <begin position="218"/>
        <end position="241"/>
    </location>
</feature>
<evidence type="ECO:0000259" key="8">
    <source>
        <dbReference type="PROSITE" id="PS51754"/>
    </source>
</evidence>
<reference evidence="9" key="1">
    <citation type="submission" date="2020-01" db="EMBL/GenBank/DDBJ databases">
        <title>Genome sequence of Kobresia littledalei, the first chromosome-level genome in the family Cyperaceae.</title>
        <authorList>
            <person name="Qu G."/>
        </authorList>
    </citation>
    <scope>NUCLEOTIDE SEQUENCE</scope>
    <source>
        <strain evidence="9">C.B.Clarke</strain>
        <tissue evidence="9">Leaf</tissue>
    </source>
</reference>